<evidence type="ECO:0000256" key="1">
    <source>
        <dbReference type="ARBA" id="ARBA00022491"/>
    </source>
</evidence>
<protein>
    <submittedName>
        <fullName evidence="6">Mal regulon transcriptional regulator MalI</fullName>
    </submittedName>
</protein>
<dbReference type="SMART" id="SM00354">
    <property type="entry name" value="HTH_LACI"/>
    <property type="match status" value="1"/>
</dbReference>
<dbReference type="SUPFAM" id="SSF47413">
    <property type="entry name" value="lambda repressor-like DNA-binding domains"/>
    <property type="match status" value="1"/>
</dbReference>
<dbReference type="CDD" id="cd06289">
    <property type="entry name" value="PBP1_MalI-like"/>
    <property type="match status" value="1"/>
</dbReference>
<keyword evidence="3" id="KW-0238">DNA-binding</keyword>
<dbReference type="InterPro" id="IPR001761">
    <property type="entry name" value="Peripla_BP/Lac1_sug-bd_dom"/>
</dbReference>
<evidence type="ECO:0000256" key="2">
    <source>
        <dbReference type="ARBA" id="ARBA00023015"/>
    </source>
</evidence>
<keyword evidence="7" id="KW-1185">Reference proteome</keyword>
<comment type="caution">
    <text evidence="6">The sequence shown here is derived from an EMBL/GenBank/DDBJ whole genome shotgun (WGS) entry which is preliminary data.</text>
</comment>
<accession>A0A8K0V7Q5</accession>
<evidence type="ECO:0000313" key="7">
    <source>
        <dbReference type="Proteomes" id="UP000659047"/>
    </source>
</evidence>
<feature type="domain" description="HTH lacI-type" evidence="5">
    <location>
        <begin position="7"/>
        <end position="61"/>
    </location>
</feature>
<dbReference type="InterPro" id="IPR010982">
    <property type="entry name" value="Lambda_DNA-bd_dom_sf"/>
</dbReference>
<dbReference type="PANTHER" id="PTHR30146:SF148">
    <property type="entry name" value="HTH-TYPE TRANSCRIPTIONAL REPRESSOR PURR-RELATED"/>
    <property type="match status" value="1"/>
</dbReference>
<sequence length="343" mass="36830">MSLVKRVTINDVALAAGVSVSTVSLVLSGKGRISSATGERVNAAVEKLGFVRNQQAVALRGGHSGRIGVIVHNLCHPFYAELTAGLAEELEQNGRMLMLLQEGNGGERLQRCVDTLLAQGVDGIIIAGVSGRGVALRERAAQSGVTLLFASRDSHPDEVAVVRPDNQQAARLATEYLINKGHQRIAWLGGHSASLARAERLGGFCATLLQYGLPFHSHWIIECESTQRRAAEAVVSLLRRNPTITAVVCHNSTVAMGAWFGLLRAGRQSGEDSLDSYYDSRIALAAFADVPEMMLDDVPVTWVTTPAREIGRSVAQRILRAEPTEQDTANSFIVPARLVAHKG</sequence>
<dbReference type="Pfam" id="PF00532">
    <property type="entry name" value="Peripla_BP_1"/>
    <property type="match status" value="1"/>
</dbReference>
<dbReference type="Pfam" id="PF00356">
    <property type="entry name" value="LacI"/>
    <property type="match status" value="1"/>
</dbReference>
<keyword evidence="1" id="KW-0678">Repressor</keyword>
<dbReference type="EMBL" id="JAEPBH010000040">
    <property type="protein sequence ID" value="MBK4716474.1"/>
    <property type="molecule type" value="Genomic_DNA"/>
</dbReference>
<evidence type="ECO:0000256" key="3">
    <source>
        <dbReference type="ARBA" id="ARBA00023125"/>
    </source>
</evidence>
<dbReference type="SUPFAM" id="SSF53822">
    <property type="entry name" value="Periplasmic binding protein-like I"/>
    <property type="match status" value="1"/>
</dbReference>
<dbReference type="PANTHER" id="PTHR30146">
    <property type="entry name" value="LACI-RELATED TRANSCRIPTIONAL REPRESSOR"/>
    <property type="match status" value="1"/>
</dbReference>
<organism evidence="6 7">
    <name type="scientific">Tenebrionibacter intestinalis</name>
    <dbReference type="NCBI Taxonomy" id="2799638"/>
    <lineage>
        <taxon>Bacteria</taxon>
        <taxon>Pseudomonadati</taxon>
        <taxon>Pseudomonadota</taxon>
        <taxon>Gammaproteobacteria</taxon>
        <taxon>Enterobacterales</taxon>
        <taxon>Enterobacteriaceae</taxon>
        <taxon>Tenebrionibacter/Tenebrionicola group</taxon>
        <taxon>Tenebrionibacter</taxon>
    </lineage>
</organism>
<dbReference type="RefSeq" id="WP_238714684.1">
    <property type="nucleotide sequence ID" value="NZ_JAEPBH010000040.1"/>
</dbReference>
<dbReference type="GO" id="GO:0000976">
    <property type="term" value="F:transcription cis-regulatory region binding"/>
    <property type="evidence" value="ECO:0007669"/>
    <property type="project" value="TreeGrafter"/>
</dbReference>
<proteinExistence type="predicted"/>
<reference evidence="6" key="1">
    <citation type="submission" date="2021-01" db="EMBL/GenBank/DDBJ databases">
        <title>Intestinitalea alba gen. nov., sp. nov., a novel genus of the family Enterobacteriaceae, isolated from the gut of the plastic-eating mealworm Tenebrio molitor L.</title>
        <authorList>
            <person name="Yang Y."/>
        </authorList>
    </citation>
    <scope>NUCLEOTIDE SEQUENCE</scope>
    <source>
        <strain evidence="6">BIT-L3</strain>
    </source>
</reference>
<dbReference type="GO" id="GO:0003700">
    <property type="term" value="F:DNA-binding transcription factor activity"/>
    <property type="evidence" value="ECO:0007669"/>
    <property type="project" value="TreeGrafter"/>
</dbReference>
<dbReference type="Proteomes" id="UP000659047">
    <property type="component" value="Unassembled WGS sequence"/>
</dbReference>
<dbReference type="InterPro" id="IPR028082">
    <property type="entry name" value="Peripla_BP_I"/>
</dbReference>
<dbReference type="PROSITE" id="PS50932">
    <property type="entry name" value="HTH_LACI_2"/>
    <property type="match status" value="1"/>
</dbReference>
<keyword evidence="2" id="KW-0805">Transcription regulation</keyword>
<dbReference type="Gene3D" id="1.10.260.40">
    <property type="entry name" value="lambda repressor-like DNA-binding domains"/>
    <property type="match status" value="1"/>
</dbReference>
<dbReference type="InterPro" id="IPR000843">
    <property type="entry name" value="HTH_LacI"/>
</dbReference>
<name>A0A8K0V7Q5_9ENTR</name>
<dbReference type="NCBIfam" id="NF007449">
    <property type="entry name" value="PRK10014.1"/>
    <property type="match status" value="1"/>
</dbReference>
<dbReference type="AlphaFoldDB" id="A0A8K0V7Q5"/>
<evidence type="ECO:0000259" key="5">
    <source>
        <dbReference type="PROSITE" id="PS50932"/>
    </source>
</evidence>
<dbReference type="PROSITE" id="PS00356">
    <property type="entry name" value="HTH_LACI_1"/>
    <property type="match status" value="1"/>
</dbReference>
<evidence type="ECO:0000256" key="4">
    <source>
        <dbReference type="ARBA" id="ARBA00023163"/>
    </source>
</evidence>
<keyword evidence="4" id="KW-0804">Transcription</keyword>
<dbReference type="CDD" id="cd01392">
    <property type="entry name" value="HTH_LacI"/>
    <property type="match status" value="1"/>
</dbReference>
<evidence type="ECO:0000313" key="6">
    <source>
        <dbReference type="EMBL" id="MBK4716474.1"/>
    </source>
</evidence>
<gene>
    <name evidence="6" type="primary">malI</name>
    <name evidence="6" type="ORF">JJB97_14285</name>
</gene>
<dbReference type="Gene3D" id="3.40.50.2300">
    <property type="match status" value="2"/>
</dbReference>